<reference evidence="3" key="3">
    <citation type="submission" date="2018-05" db="EMBL/GenBank/DDBJ databases">
        <authorList>
            <person name="Lu D."/>
        </authorList>
    </citation>
    <scope>NUCLEOTIDE SEQUENCE [LARGE SCALE GENOMIC DNA]</scope>
    <source>
        <strain evidence="3">ZY111</strain>
    </source>
</reference>
<keyword evidence="3" id="KW-1185">Reference proteome</keyword>
<dbReference type="AlphaFoldDB" id="A0A2U2X9I8"/>
<proteinExistence type="predicted"/>
<feature type="signal peptide" evidence="1">
    <location>
        <begin position="1"/>
        <end position="21"/>
    </location>
</feature>
<feature type="chain" id="PRO_5015532416" evidence="1">
    <location>
        <begin position="22"/>
        <end position="255"/>
    </location>
</feature>
<dbReference type="Proteomes" id="UP000245375">
    <property type="component" value="Unassembled WGS sequence"/>
</dbReference>
<dbReference type="OrthoDB" id="9768039at2"/>
<reference evidence="2 3" key="1">
    <citation type="submission" date="2018-05" db="EMBL/GenBank/DDBJ databases">
        <title>Algibacter marinivivus sp. nov., isolated from sample around a algae.</title>
        <authorList>
            <person name="Zhong X."/>
        </authorList>
    </citation>
    <scope>NUCLEOTIDE SEQUENCE [LARGE SCALE GENOMIC DNA]</scope>
    <source>
        <strain evidence="2 3">ZY111</strain>
    </source>
</reference>
<evidence type="ECO:0000256" key="1">
    <source>
        <dbReference type="SAM" id="SignalP"/>
    </source>
</evidence>
<gene>
    <name evidence="2" type="ORF">DIS18_07845</name>
</gene>
<reference evidence="3" key="2">
    <citation type="submission" date="2018-05" db="EMBL/GenBank/DDBJ databases">
        <title>Algibacter marinivivus sp. nov., isolated from sample around a algae.</title>
        <authorList>
            <person name="Lu D."/>
        </authorList>
    </citation>
    <scope>NUCLEOTIDE SEQUENCE [LARGE SCALE GENOMIC DNA]</scope>
    <source>
        <strain evidence="3">ZY111</strain>
    </source>
</reference>
<keyword evidence="1" id="KW-0732">Signal</keyword>
<comment type="caution">
    <text evidence="2">The sequence shown here is derived from an EMBL/GenBank/DDBJ whole genome shotgun (WGS) entry which is preliminary data.</text>
</comment>
<dbReference type="RefSeq" id="WP_109352435.1">
    <property type="nucleotide sequence ID" value="NZ_QFRI01000001.1"/>
</dbReference>
<dbReference type="PROSITE" id="PS51257">
    <property type="entry name" value="PROKAR_LIPOPROTEIN"/>
    <property type="match status" value="1"/>
</dbReference>
<evidence type="ECO:0000313" key="3">
    <source>
        <dbReference type="Proteomes" id="UP000245375"/>
    </source>
</evidence>
<dbReference type="EMBL" id="QFRI01000001">
    <property type="protein sequence ID" value="PWH84432.1"/>
    <property type="molecule type" value="Genomic_DNA"/>
</dbReference>
<organism evidence="2 3">
    <name type="scientific">Algibacter marinivivus</name>
    <dbReference type="NCBI Taxonomy" id="2100723"/>
    <lineage>
        <taxon>Bacteria</taxon>
        <taxon>Pseudomonadati</taxon>
        <taxon>Bacteroidota</taxon>
        <taxon>Flavobacteriia</taxon>
        <taxon>Flavobacteriales</taxon>
        <taxon>Flavobacteriaceae</taxon>
        <taxon>Algibacter</taxon>
    </lineage>
</organism>
<evidence type="ECO:0000313" key="2">
    <source>
        <dbReference type="EMBL" id="PWH84432.1"/>
    </source>
</evidence>
<protein>
    <submittedName>
        <fullName evidence="2">Uncharacterized protein</fullName>
    </submittedName>
</protein>
<accession>A0A2U2X9I8</accession>
<name>A0A2U2X9I8_9FLAO</name>
<sequence length="255" mass="28414">MKLIKSTILIFVLCFSFTTIISSCSSDSNGELEEIMETDKEEEEEQTIVNSCSTGKLFAEKEGLVRVDIENPSTTANGWATVTSLLGFEGSGYLIWNGNDYFNEPGQGLMKFSIKITTPGTYQFVWNSRIGTGTSNTEHNDSWLRINGDDFFGEKASTGERVYPKGSGKTPNPEGSSKDGWLKIYMNRLGEWFWRSSTNDNDPFNVFATFDKAGTYDVEISGRSKSHAIDQFVMFKTDKSLSQATSAVWSEISCK</sequence>